<dbReference type="NCBIfam" id="TIGR04105">
    <property type="entry name" value="FeFe_hydrog_B1"/>
    <property type="match status" value="1"/>
</dbReference>
<organism evidence="8 9">
    <name type="scientific">Iocasia fonsfrigidae</name>
    <dbReference type="NCBI Taxonomy" id="2682810"/>
    <lineage>
        <taxon>Bacteria</taxon>
        <taxon>Bacillati</taxon>
        <taxon>Bacillota</taxon>
        <taxon>Clostridia</taxon>
        <taxon>Halanaerobiales</taxon>
        <taxon>Halanaerobiaceae</taxon>
        <taxon>Iocasia</taxon>
    </lineage>
</organism>
<evidence type="ECO:0000259" key="7">
    <source>
        <dbReference type="PROSITE" id="PS51379"/>
    </source>
</evidence>
<dbReference type="GO" id="GO:0051539">
    <property type="term" value="F:4 iron, 4 sulfur cluster binding"/>
    <property type="evidence" value="ECO:0007669"/>
    <property type="project" value="UniProtKB-KW"/>
</dbReference>
<evidence type="ECO:0000313" key="9">
    <source>
        <dbReference type="Proteomes" id="UP000665020"/>
    </source>
</evidence>
<protein>
    <submittedName>
        <fullName evidence="8">Hydrogenase assembly protein HupF</fullName>
    </submittedName>
</protein>
<dbReference type="InterPro" id="IPR017900">
    <property type="entry name" value="4Fe4S_Fe_S_CS"/>
</dbReference>
<evidence type="ECO:0000313" key="8">
    <source>
        <dbReference type="EMBL" id="QTL99069.1"/>
    </source>
</evidence>
<evidence type="ECO:0000256" key="2">
    <source>
        <dbReference type="ARBA" id="ARBA00022485"/>
    </source>
</evidence>
<dbReference type="PROSITE" id="PS51379">
    <property type="entry name" value="4FE4S_FER_2"/>
    <property type="match status" value="2"/>
</dbReference>
<dbReference type="PANTHER" id="PTHR42859:SF10">
    <property type="entry name" value="DIMETHYLSULFOXIDE REDUCTASE CHAIN B"/>
    <property type="match status" value="1"/>
</dbReference>
<dbReference type="InterPro" id="IPR009016">
    <property type="entry name" value="Fe_hydrogenase"/>
</dbReference>
<keyword evidence="4" id="KW-0249">Electron transport</keyword>
<dbReference type="PROSITE" id="PS00198">
    <property type="entry name" value="4FE4S_FER_1"/>
    <property type="match status" value="1"/>
</dbReference>
<dbReference type="EMBL" id="CP046640">
    <property type="protein sequence ID" value="QTL99069.1"/>
    <property type="molecule type" value="Genomic_DNA"/>
</dbReference>
<dbReference type="RefSeq" id="WP_230867466.1">
    <property type="nucleotide sequence ID" value="NZ_CP046640.1"/>
</dbReference>
<sequence length="490" mass="53187">MAEVISEVTKIRRRVLTEVAALIFNNRLVEDVEGLPKKLTDEGLTSYRCCQYKEQAILQERIKLALGIDITAEDSKKRLEELARNVLDQPVARSDKPYITLIEEACDHCSIDKMFVTNACRNCVAHNCVNSCPRDAIKIVDNRAFIIREKCIECGLCAKACSYGAIVEIERPCSRACAVDAIVSGDKASAAIEEGNCVECGACIVACPFGAISYRSEIVNAIKMLRHSQSETVALVAPSFIGQFGPGVDWDVLKEGLKKLGFTRVVMVAAGADEVIREESRELLENIEFNKGVTFNSCCPSFKNLINKHYPELTAGISTTESPMLKTARLLKKSGDDDIKNIFIGPCLAKKGEAIRESNGLIDGVLTYEEIAAVLVGAGINLAKLGGEKSRRDNNLENPSIDALNFCAAGGVSKAILNSMERDGLQVKTAAGIRDCDKLLKQISRGVFKIDFMEGMGCQDGCIGGPGTMTGPAKAKGLLKKMSREVEMNV</sequence>
<evidence type="ECO:0000256" key="6">
    <source>
        <dbReference type="ARBA" id="ARBA00023014"/>
    </source>
</evidence>
<dbReference type="Gene3D" id="3.30.70.20">
    <property type="match status" value="2"/>
</dbReference>
<dbReference type="PANTHER" id="PTHR42859">
    <property type="entry name" value="OXIDOREDUCTASE"/>
    <property type="match status" value="1"/>
</dbReference>
<dbReference type="GO" id="GO:0046872">
    <property type="term" value="F:metal ion binding"/>
    <property type="evidence" value="ECO:0007669"/>
    <property type="project" value="UniProtKB-KW"/>
</dbReference>
<keyword evidence="5" id="KW-0408">Iron</keyword>
<gene>
    <name evidence="8" type="ORF">GM661_14430</name>
</gene>
<dbReference type="Pfam" id="PF02906">
    <property type="entry name" value="Fe_hyd_lg_C"/>
    <property type="match status" value="1"/>
</dbReference>
<dbReference type="InterPro" id="IPR017896">
    <property type="entry name" value="4Fe4S_Fe-S-bd"/>
</dbReference>
<name>A0A8A7KHP5_9FIRM</name>
<evidence type="ECO:0000256" key="1">
    <source>
        <dbReference type="ARBA" id="ARBA00022448"/>
    </source>
</evidence>
<feature type="domain" description="4Fe-4S ferredoxin-type" evidence="7">
    <location>
        <begin position="142"/>
        <end position="172"/>
    </location>
</feature>
<proteinExistence type="predicted"/>
<feature type="domain" description="4Fe-4S ferredoxin-type" evidence="7">
    <location>
        <begin position="188"/>
        <end position="217"/>
    </location>
</feature>
<keyword evidence="3" id="KW-0479">Metal-binding</keyword>
<keyword evidence="9" id="KW-1185">Reference proteome</keyword>
<dbReference type="AlphaFoldDB" id="A0A8A7KHP5"/>
<reference evidence="8" key="1">
    <citation type="submission" date="2019-12" db="EMBL/GenBank/DDBJ databases">
        <authorList>
            <person name="zhang j."/>
            <person name="sun C.M."/>
        </authorList>
    </citation>
    <scope>NUCLEOTIDE SEQUENCE</scope>
    <source>
        <strain evidence="8">NS-1</strain>
    </source>
</reference>
<dbReference type="Proteomes" id="UP000665020">
    <property type="component" value="Chromosome"/>
</dbReference>
<keyword evidence="2" id="KW-0004">4Fe-4S</keyword>
<evidence type="ECO:0000256" key="3">
    <source>
        <dbReference type="ARBA" id="ARBA00022723"/>
    </source>
</evidence>
<dbReference type="InterPro" id="IPR004108">
    <property type="entry name" value="Fe_hydrogenase_lsu_C"/>
</dbReference>
<dbReference type="SUPFAM" id="SSF53920">
    <property type="entry name" value="Fe-only hydrogenase"/>
    <property type="match status" value="1"/>
</dbReference>
<dbReference type="Gene3D" id="3.40.950.10">
    <property type="entry name" value="Fe-only Hydrogenase (Larger Subunit), Chain L, domain 3"/>
    <property type="match status" value="1"/>
</dbReference>
<keyword evidence="6" id="KW-0411">Iron-sulfur</keyword>
<evidence type="ECO:0000256" key="5">
    <source>
        <dbReference type="ARBA" id="ARBA00023004"/>
    </source>
</evidence>
<keyword evidence="1" id="KW-0813">Transport</keyword>
<accession>A0A8A7KHP5</accession>
<dbReference type="SUPFAM" id="SSF54862">
    <property type="entry name" value="4Fe-4S ferredoxins"/>
    <property type="match status" value="1"/>
</dbReference>
<dbReference type="KEGG" id="ifn:GM661_14430"/>
<evidence type="ECO:0000256" key="4">
    <source>
        <dbReference type="ARBA" id="ARBA00022982"/>
    </source>
</evidence>
<dbReference type="InterPro" id="IPR027631">
    <property type="entry name" value="Mono_FeFe_hydrog"/>
</dbReference>
<dbReference type="InterPro" id="IPR050294">
    <property type="entry name" value="RnfB_subfamily"/>
</dbReference>
<dbReference type="Pfam" id="PF00037">
    <property type="entry name" value="Fer4"/>
    <property type="match status" value="2"/>
</dbReference>